<protein>
    <submittedName>
        <fullName evidence="2">Uncharacterized protein</fullName>
    </submittedName>
</protein>
<keyword evidence="1" id="KW-1133">Transmembrane helix</keyword>
<dbReference type="AlphaFoldDB" id="A0A1H0NIN8"/>
<evidence type="ECO:0000313" key="3">
    <source>
        <dbReference type="Proteomes" id="UP000183816"/>
    </source>
</evidence>
<keyword evidence="1" id="KW-0472">Membrane</keyword>
<sequence>MFTLKKTAKQLVNYALIGPAVLLPIIFMF</sequence>
<reference evidence="2 3" key="1">
    <citation type="submission" date="2016-10" db="EMBL/GenBank/DDBJ databases">
        <authorList>
            <person name="de Groot N.N."/>
        </authorList>
    </citation>
    <scope>NUCLEOTIDE SEQUENCE [LARGE SCALE GENOMIC DNA]</scope>
    <source>
        <strain evidence="2 3">Sb04</strain>
    </source>
</reference>
<evidence type="ECO:0000256" key="1">
    <source>
        <dbReference type="SAM" id="Phobius"/>
    </source>
</evidence>
<name>A0A1H0NIN8_STREI</name>
<keyword evidence="1" id="KW-0812">Transmembrane</keyword>
<dbReference type="Proteomes" id="UP000183816">
    <property type="component" value="Unassembled WGS sequence"/>
</dbReference>
<dbReference type="EMBL" id="FNJK01000003">
    <property type="protein sequence ID" value="SDO92456.1"/>
    <property type="molecule type" value="Genomic_DNA"/>
</dbReference>
<feature type="transmembrane region" description="Helical" evidence="1">
    <location>
        <begin position="12"/>
        <end position="28"/>
    </location>
</feature>
<organism evidence="2 3">
    <name type="scientific">Streptococcus equinus</name>
    <name type="common">Streptococcus bovis</name>
    <dbReference type="NCBI Taxonomy" id="1335"/>
    <lineage>
        <taxon>Bacteria</taxon>
        <taxon>Bacillati</taxon>
        <taxon>Bacillota</taxon>
        <taxon>Bacilli</taxon>
        <taxon>Lactobacillales</taxon>
        <taxon>Streptococcaceae</taxon>
        <taxon>Streptococcus</taxon>
    </lineage>
</organism>
<gene>
    <name evidence="2" type="ORF">SAMN05216347_103116</name>
</gene>
<evidence type="ECO:0000313" key="2">
    <source>
        <dbReference type="EMBL" id="SDO92456.1"/>
    </source>
</evidence>
<proteinExistence type="predicted"/>
<accession>A0A1H0NIN8</accession>